<gene>
    <name evidence="2" type="ORF">Nepgr_017430</name>
</gene>
<feature type="transmembrane region" description="Helical" evidence="1">
    <location>
        <begin position="441"/>
        <end position="461"/>
    </location>
</feature>
<keyword evidence="1" id="KW-0472">Membrane</keyword>
<evidence type="ECO:0000313" key="3">
    <source>
        <dbReference type="Proteomes" id="UP001279734"/>
    </source>
</evidence>
<proteinExistence type="predicted"/>
<dbReference type="AlphaFoldDB" id="A0AAD3SRF5"/>
<evidence type="ECO:0000256" key="1">
    <source>
        <dbReference type="SAM" id="Phobius"/>
    </source>
</evidence>
<comment type="caution">
    <text evidence="2">The sequence shown here is derived from an EMBL/GenBank/DDBJ whole genome shotgun (WGS) entry which is preliminary data.</text>
</comment>
<evidence type="ECO:0000313" key="2">
    <source>
        <dbReference type="EMBL" id="GMH15589.1"/>
    </source>
</evidence>
<keyword evidence="3" id="KW-1185">Reference proteome</keyword>
<sequence>MPSSSLVDLPSEVNCPALAEEVSAAAVSSPVQVNAAKDMTPAPVLLAEVSKPQHNSSSPPLNSGSVVDGLVLTEDDVKMRPVSAPFSAGVEKFSTLLSDPAGCITPTLEANRPVCSTVDSAETMPPNESGHDPALPIVYPDYGAEDPTAVTRAFSAAFKSHLLVHTSANDFGCFVLVWNIEPWRLFSLGLYEPMVDGCVFLCWKKQAAMGFENWGCTDVVYAPGLLVLSLQLGLKRSSAGWTFQFGSVVAAILSAMALLLCGLCPRFDVDVQPSSELMLEWLFLYLDYGCCAIAWAVETVVDSHWKPMHHGLRRTENHKSSRRISAAHQVAKNSSLDCLMVSKAIKQVPLASNQLSPKEKIDSVVFPLPTSGLPDGLKDHSLISDLSVLHQAGLAGCPYNELRTVLRALNGVEGRWLCPFVDAGRCSWTWQVQLTRLLGRFFAGSLVAVVMVLPLCLLNLVPGLELSSFADSVMEVALSVVGS</sequence>
<dbReference type="Proteomes" id="UP001279734">
    <property type="component" value="Unassembled WGS sequence"/>
</dbReference>
<keyword evidence="1" id="KW-1133">Transmembrane helix</keyword>
<name>A0AAD3SRF5_NEPGR</name>
<feature type="transmembrane region" description="Helical" evidence="1">
    <location>
        <begin position="241"/>
        <end position="261"/>
    </location>
</feature>
<keyword evidence="1" id="KW-0812">Transmembrane</keyword>
<organism evidence="2 3">
    <name type="scientific">Nepenthes gracilis</name>
    <name type="common">Slender pitcher plant</name>
    <dbReference type="NCBI Taxonomy" id="150966"/>
    <lineage>
        <taxon>Eukaryota</taxon>
        <taxon>Viridiplantae</taxon>
        <taxon>Streptophyta</taxon>
        <taxon>Embryophyta</taxon>
        <taxon>Tracheophyta</taxon>
        <taxon>Spermatophyta</taxon>
        <taxon>Magnoliopsida</taxon>
        <taxon>eudicotyledons</taxon>
        <taxon>Gunneridae</taxon>
        <taxon>Pentapetalae</taxon>
        <taxon>Caryophyllales</taxon>
        <taxon>Nepenthaceae</taxon>
        <taxon>Nepenthes</taxon>
    </lineage>
</organism>
<reference evidence="2" key="1">
    <citation type="submission" date="2023-05" db="EMBL/GenBank/DDBJ databases">
        <title>Nepenthes gracilis genome sequencing.</title>
        <authorList>
            <person name="Fukushima K."/>
        </authorList>
    </citation>
    <scope>NUCLEOTIDE SEQUENCE</scope>
    <source>
        <strain evidence="2">SING2019-196</strain>
    </source>
</reference>
<dbReference type="EMBL" id="BSYO01000015">
    <property type="protein sequence ID" value="GMH15589.1"/>
    <property type="molecule type" value="Genomic_DNA"/>
</dbReference>
<accession>A0AAD3SRF5</accession>
<protein>
    <submittedName>
        <fullName evidence="2">Uncharacterized protein</fullName>
    </submittedName>
</protein>